<dbReference type="PROSITE" id="PS51257">
    <property type="entry name" value="PROKAR_LIPOPROTEIN"/>
    <property type="match status" value="1"/>
</dbReference>
<dbReference type="InParanoid" id="E1ZNK7"/>
<dbReference type="KEGG" id="cvr:CHLNCDRAFT_58822"/>
<evidence type="ECO:0000313" key="2">
    <source>
        <dbReference type="EMBL" id="EFN52623.1"/>
    </source>
</evidence>
<protein>
    <submittedName>
        <fullName evidence="2">Expressed protein</fullName>
    </submittedName>
</protein>
<dbReference type="GeneID" id="17352014"/>
<dbReference type="AlphaFoldDB" id="E1ZNK7"/>
<dbReference type="EMBL" id="GL433855">
    <property type="protein sequence ID" value="EFN52623.1"/>
    <property type="molecule type" value="Genomic_DNA"/>
</dbReference>
<accession>E1ZNK7</accession>
<proteinExistence type="predicted"/>
<sequence>MRTCQSLALLASLALLLGATTAAAACSAEEKCVASSCGDAYGAPDIKFPYSVDYTTTGDSLTTTFHFKVCSTACDAADPLCKPLAALRLRLSDAVLAAPVKFIKLANPEGSVAASCAAAGPGWFVKGGELLSLASNNPALGETCEVITVSVYNPPGATEPIPLSQLCQQGVEVVDEAGKAVFSQDGASCLYTLELASGLSGVGQRPHPYYGGSHRRLQQAPFVRSLLSYYGPSAHHRRLAEQGVPEPLAFATRRLMEASVVPLPHRLADGGASAARHLSGYYHSSGRRLSSYYGGSHHRRLMSLGQADGFAGRTLTGYYHGSHRRLSSYYGSHRRSLMSLAGEEAMVGRTLLHGGYYHGADHRRSLMSIGEEATVGRALLHGGYYGDAHHRRSLMSFGEEATVGRALLHGGYYGDAHHRRSLMSFGEEATVGRALLHGGYYGDHHRRSMLSVGGQDAAMGRGLLHAGYYSGSHHRRRLQQAGRGLASYYGKHH</sequence>
<gene>
    <name evidence="2" type="ORF">CHLNCDRAFT_58822</name>
</gene>
<dbReference type="OrthoDB" id="514069at2759"/>
<keyword evidence="1" id="KW-0732">Signal</keyword>
<name>E1ZNK7_CHLVA</name>
<feature type="signal peptide" evidence="1">
    <location>
        <begin position="1"/>
        <end position="24"/>
    </location>
</feature>
<dbReference type="Proteomes" id="UP000008141">
    <property type="component" value="Unassembled WGS sequence"/>
</dbReference>
<reference evidence="2 3" key="1">
    <citation type="journal article" date="2010" name="Plant Cell">
        <title>The Chlorella variabilis NC64A genome reveals adaptation to photosymbiosis, coevolution with viruses, and cryptic sex.</title>
        <authorList>
            <person name="Blanc G."/>
            <person name="Duncan G."/>
            <person name="Agarkova I."/>
            <person name="Borodovsky M."/>
            <person name="Gurnon J."/>
            <person name="Kuo A."/>
            <person name="Lindquist E."/>
            <person name="Lucas S."/>
            <person name="Pangilinan J."/>
            <person name="Polle J."/>
            <person name="Salamov A."/>
            <person name="Terry A."/>
            <person name="Yamada T."/>
            <person name="Dunigan D.D."/>
            <person name="Grigoriev I.V."/>
            <person name="Claverie J.M."/>
            <person name="Van Etten J.L."/>
        </authorList>
    </citation>
    <scope>NUCLEOTIDE SEQUENCE [LARGE SCALE GENOMIC DNA]</scope>
    <source>
        <strain evidence="2 3">NC64A</strain>
    </source>
</reference>
<dbReference type="RefSeq" id="XP_005844725.1">
    <property type="nucleotide sequence ID" value="XM_005844663.1"/>
</dbReference>
<organism evidence="3">
    <name type="scientific">Chlorella variabilis</name>
    <name type="common">Green alga</name>
    <dbReference type="NCBI Taxonomy" id="554065"/>
    <lineage>
        <taxon>Eukaryota</taxon>
        <taxon>Viridiplantae</taxon>
        <taxon>Chlorophyta</taxon>
        <taxon>core chlorophytes</taxon>
        <taxon>Trebouxiophyceae</taxon>
        <taxon>Chlorellales</taxon>
        <taxon>Chlorellaceae</taxon>
        <taxon>Chlorella clade</taxon>
        <taxon>Chlorella</taxon>
    </lineage>
</organism>
<evidence type="ECO:0000313" key="3">
    <source>
        <dbReference type="Proteomes" id="UP000008141"/>
    </source>
</evidence>
<feature type="chain" id="PRO_5003156126" evidence="1">
    <location>
        <begin position="25"/>
        <end position="493"/>
    </location>
</feature>
<keyword evidence="3" id="KW-1185">Reference proteome</keyword>
<evidence type="ECO:0000256" key="1">
    <source>
        <dbReference type="SAM" id="SignalP"/>
    </source>
</evidence>